<feature type="transmembrane region" description="Helical" evidence="7">
    <location>
        <begin position="125"/>
        <end position="145"/>
    </location>
</feature>
<comment type="similarity">
    <text evidence="7">Belongs to the binding-protein-dependent transport system permease family.</text>
</comment>
<feature type="transmembrane region" description="Helical" evidence="7">
    <location>
        <begin position="21"/>
        <end position="46"/>
    </location>
</feature>
<keyword evidence="5 7" id="KW-1133">Transmembrane helix</keyword>
<evidence type="ECO:0000256" key="2">
    <source>
        <dbReference type="ARBA" id="ARBA00022448"/>
    </source>
</evidence>
<dbReference type="CDD" id="cd06261">
    <property type="entry name" value="TM_PBP2"/>
    <property type="match status" value="1"/>
</dbReference>
<evidence type="ECO:0000256" key="1">
    <source>
        <dbReference type="ARBA" id="ARBA00004651"/>
    </source>
</evidence>
<feature type="transmembrane region" description="Helical" evidence="7">
    <location>
        <begin position="277"/>
        <end position="297"/>
    </location>
</feature>
<keyword evidence="6 7" id="KW-0472">Membrane</keyword>
<reference evidence="9 10" key="1">
    <citation type="submission" date="2020-10" db="EMBL/GenBank/DDBJ databases">
        <title>Sequencing the genomes of 1000 actinobacteria strains.</title>
        <authorList>
            <person name="Klenk H.-P."/>
        </authorList>
    </citation>
    <scope>NUCLEOTIDE SEQUENCE [LARGE SCALE GENOMIC DNA]</scope>
    <source>
        <strain evidence="9 10">DSM 43173</strain>
    </source>
</reference>
<dbReference type="Gene3D" id="1.10.3720.10">
    <property type="entry name" value="MetI-like"/>
    <property type="match status" value="1"/>
</dbReference>
<name>A0ABR9MGS0_9ACTN</name>
<dbReference type="InterPro" id="IPR035906">
    <property type="entry name" value="MetI-like_sf"/>
</dbReference>
<evidence type="ECO:0000259" key="8">
    <source>
        <dbReference type="PROSITE" id="PS50928"/>
    </source>
</evidence>
<dbReference type="Proteomes" id="UP000633509">
    <property type="component" value="Unassembled WGS sequence"/>
</dbReference>
<evidence type="ECO:0000256" key="5">
    <source>
        <dbReference type="ARBA" id="ARBA00022989"/>
    </source>
</evidence>
<comment type="caution">
    <text evidence="9">The sequence shown here is derived from an EMBL/GenBank/DDBJ whole genome shotgun (WGS) entry which is preliminary data.</text>
</comment>
<evidence type="ECO:0000256" key="3">
    <source>
        <dbReference type="ARBA" id="ARBA00022475"/>
    </source>
</evidence>
<dbReference type="PROSITE" id="PS50928">
    <property type="entry name" value="ABC_TM1"/>
    <property type="match status" value="1"/>
</dbReference>
<dbReference type="Pfam" id="PF00528">
    <property type="entry name" value="BPD_transp_1"/>
    <property type="match status" value="1"/>
</dbReference>
<evidence type="ECO:0000313" key="9">
    <source>
        <dbReference type="EMBL" id="MBE1592116.1"/>
    </source>
</evidence>
<feature type="transmembrane region" description="Helical" evidence="7">
    <location>
        <begin position="92"/>
        <end position="113"/>
    </location>
</feature>
<feature type="transmembrane region" description="Helical" evidence="7">
    <location>
        <begin position="172"/>
        <end position="195"/>
    </location>
</feature>
<dbReference type="InterPro" id="IPR051393">
    <property type="entry name" value="ABC_transporter_permease"/>
</dbReference>
<feature type="transmembrane region" description="Helical" evidence="7">
    <location>
        <begin position="226"/>
        <end position="246"/>
    </location>
</feature>
<proteinExistence type="inferred from homology"/>
<keyword evidence="10" id="KW-1185">Reference proteome</keyword>
<sequence>MPLSPSVRRRPGWFDAKRRPQAIAGLVMVAPFLAVFLVFQLGPILASMAMSFTDMTSRDLRSPFAVDFVGLANVQALFADPRFVKSLVNTGVFVLAATPLTIACALVLAVALNNGITRLKGFFRTALYVPVVTSTVAVAVVWKFIFADEGVVNSVLSIFGIDGPNYLQDSFWAMPVVILLGVWRMTGLIMVLFLAGLQGIPSPLYEAATVDGAGTWRKFISITVPMLMPILLLAGVILSVAFVQVFEEPFVLTRGGPLDATSTASLYVYDLFGFGKYGVASAASYVLFVAIAILALIQFRIFRRRT</sequence>
<organism evidence="9 10">
    <name type="scientific">Nonomuraea angiospora</name>
    <dbReference type="NCBI Taxonomy" id="46172"/>
    <lineage>
        <taxon>Bacteria</taxon>
        <taxon>Bacillati</taxon>
        <taxon>Actinomycetota</taxon>
        <taxon>Actinomycetes</taxon>
        <taxon>Streptosporangiales</taxon>
        <taxon>Streptosporangiaceae</taxon>
        <taxon>Nonomuraea</taxon>
    </lineage>
</organism>
<keyword evidence="9" id="KW-0762">Sugar transport</keyword>
<dbReference type="PANTHER" id="PTHR30193:SF37">
    <property type="entry name" value="INNER MEMBRANE ABC TRANSPORTER PERMEASE PROTEIN YCJO"/>
    <property type="match status" value="1"/>
</dbReference>
<evidence type="ECO:0000313" key="10">
    <source>
        <dbReference type="Proteomes" id="UP000633509"/>
    </source>
</evidence>
<evidence type="ECO:0000256" key="4">
    <source>
        <dbReference type="ARBA" id="ARBA00022692"/>
    </source>
</evidence>
<keyword evidence="4 7" id="KW-0812">Transmembrane</keyword>
<accession>A0ABR9MGS0</accession>
<keyword evidence="3" id="KW-1003">Cell membrane</keyword>
<protein>
    <submittedName>
        <fullName evidence="9">Multiple sugar transport system permease protein</fullName>
    </submittedName>
</protein>
<dbReference type="PANTHER" id="PTHR30193">
    <property type="entry name" value="ABC TRANSPORTER PERMEASE PROTEIN"/>
    <property type="match status" value="1"/>
</dbReference>
<dbReference type="SUPFAM" id="SSF161098">
    <property type="entry name" value="MetI-like"/>
    <property type="match status" value="1"/>
</dbReference>
<dbReference type="RefSeq" id="WP_192791710.1">
    <property type="nucleotide sequence ID" value="NZ_JADBEK010000001.1"/>
</dbReference>
<keyword evidence="2 7" id="KW-0813">Transport</keyword>
<evidence type="ECO:0000256" key="7">
    <source>
        <dbReference type="RuleBase" id="RU363032"/>
    </source>
</evidence>
<gene>
    <name evidence="9" type="ORF">H4W80_010374</name>
</gene>
<evidence type="ECO:0000256" key="6">
    <source>
        <dbReference type="ARBA" id="ARBA00023136"/>
    </source>
</evidence>
<comment type="subcellular location">
    <subcellularLocation>
        <location evidence="1 7">Cell membrane</location>
        <topology evidence="1 7">Multi-pass membrane protein</topology>
    </subcellularLocation>
</comment>
<dbReference type="EMBL" id="JADBEK010000001">
    <property type="protein sequence ID" value="MBE1592116.1"/>
    <property type="molecule type" value="Genomic_DNA"/>
</dbReference>
<dbReference type="InterPro" id="IPR000515">
    <property type="entry name" value="MetI-like"/>
</dbReference>
<feature type="domain" description="ABC transmembrane type-1" evidence="8">
    <location>
        <begin position="87"/>
        <end position="298"/>
    </location>
</feature>